<organism evidence="1">
    <name type="scientific">bioreactor metagenome</name>
    <dbReference type="NCBI Taxonomy" id="1076179"/>
    <lineage>
        <taxon>unclassified sequences</taxon>
        <taxon>metagenomes</taxon>
        <taxon>ecological metagenomes</taxon>
    </lineage>
</organism>
<reference evidence="1" key="1">
    <citation type="submission" date="2019-08" db="EMBL/GenBank/DDBJ databases">
        <authorList>
            <person name="Kucharzyk K."/>
            <person name="Murdoch R.W."/>
            <person name="Higgins S."/>
            <person name="Loffler F."/>
        </authorList>
    </citation>
    <scope>NUCLEOTIDE SEQUENCE</scope>
</reference>
<dbReference type="InterPro" id="IPR035994">
    <property type="entry name" value="Nucleoside_phosphorylase_sf"/>
</dbReference>
<evidence type="ECO:0000313" key="1">
    <source>
        <dbReference type="EMBL" id="MPN61385.1"/>
    </source>
</evidence>
<dbReference type="AlphaFoldDB" id="A0A645JCE0"/>
<evidence type="ECO:0008006" key="2">
    <source>
        <dbReference type="Google" id="ProtNLM"/>
    </source>
</evidence>
<name>A0A645JCE0_9ZZZZ</name>
<accession>A0A645JCE0</accession>
<dbReference type="Gene3D" id="3.40.50.1580">
    <property type="entry name" value="Nucleoside phosphorylase domain"/>
    <property type="match status" value="1"/>
</dbReference>
<gene>
    <name evidence="1" type="ORF">SDC9_209122</name>
</gene>
<dbReference type="EMBL" id="VSSQ01137938">
    <property type="protein sequence ID" value="MPN61385.1"/>
    <property type="molecule type" value="Genomic_DNA"/>
</dbReference>
<dbReference type="GO" id="GO:0009116">
    <property type="term" value="P:nucleoside metabolic process"/>
    <property type="evidence" value="ECO:0007669"/>
    <property type="project" value="InterPro"/>
</dbReference>
<proteinExistence type="predicted"/>
<comment type="caution">
    <text evidence="1">The sequence shown here is derived from an EMBL/GenBank/DDBJ whole genome shotgun (WGS) entry which is preliminary data.</text>
</comment>
<dbReference type="GO" id="GO:0003824">
    <property type="term" value="F:catalytic activity"/>
    <property type="evidence" value="ECO:0007669"/>
    <property type="project" value="InterPro"/>
</dbReference>
<protein>
    <recommendedName>
        <fullName evidence="2">Uridine phosphorylase</fullName>
    </recommendedName>
</protein>
<sequence length="76" mass="8287">MEGATVTTLSRLFGKRAGMCATVAAHRITGEWNEDPEAEKKACLVGAEALRILSEWDARKAATGKRYFSPGMLTKE</sequence>
<dbReference type="SUPFAM" id="SSF53167">
    <property type="entry name" value="Purine and uridine phosphorylases"/>
    <property type="match status" value="1"/>
</dbReference>